<gene>
    <name evidence="2" type="ORF">QTP70_008849</name>
</gene>
<dbReference type="PANTHER" id="PTHR47773:SF1">
    <property type="entry name" value="C2H2-TYPE DOMAIN-CONTAINING PROTEIN"/>
    <property type="match status" value="1"/>
</dbReference>
<dbReference type="Proteomes" id="UP001274896">
    <property type="component" value="Unassembled WGS sequence"/>
</dbReference>
<evidence type="ECO:0000256" key="1">
    <source>
        <dbReference type="SAM" id="MobiDB-lite"/>
    </source>
</evidence>
<dbReference type="PANTHER" id="PTHR47773">
    <property type="entry name" value="SI:DKEY-9I5.2-RELATED"/>
    <property type="match status" value="1"/>
</dbReference>
<name>A0AAE0QZY3_9TELE</name>
<feature type="region of interest" description="Disordered" evidence="1">
    <location>
        <begin position="193"/>
        <end position="223"/>
    </location>
</feature>
<accession>A0AAE0QZY3</accession>
<comment type="caution">
    <text evidence="2">The sequence shown here is derived from an EMBL/GenBank/DDBJ whole genome shotgun (WGS) entry which is preliminary data.</text>
</comment>
<reference evidence="2" key="1">
    <citation type="submission" date="2023-06" db="EMBL/GenBank/DDBJ databases">
        <title>Male Hemibagrus guttatus genome.</title>
        <authorList>
            <person name="Bian C."/>
        </authorList>
    </citation>
    <scope>NUCLEOTIDE SEQUENCE</scope>
    <source>
        <strain evidence="2">Male_cb2023</strain>
        <tissue evidence="2">Muscle</tissue>
    </source>
</reference>
<organism evidence="2 3">
    <name type="scientific">Hemibagrus guttatus</name>
    <dbReference type="NCBI Taxonomy" id="175788"/>
    <lineage>
        <taxon>Eukaryota</taxon>
        <taxon>Metazoa</taxon>
        <taxon>Chordata</taxon>
        <taxon>Craniata</taxon>
        <taxon>Vertebrata</taxon>
        <taxon>Euteleostomi</taxon>
        <taxon>Actinopterygii</taxon>
        <taxon>Neopterygii</taxon>
        <taxon>Teleostei</taxon>
        <taxon>Ostariophysi</taxon>
        <taxon>Siluriformes</taxon>
        <taxon>Bagridae</taxon>
        <taxon>Hemibagrus</taxon>
    </lineage>
</organism>
<dbReference type="AlphaFoldDB" id="A0AAE0QZY3"/>
<keyword evidence="3" id="KW-1185">Reference proteome</keyword>
<evidence type="ECO:0000313" key="3">
    <source>
        <dbReference type="Proteomes" id="UP001274896"/>
    </source>
</evidence>
<feature type="compositionally biased region" description="Acidic residues" evidence="1">
    <location>
        <begin position="193"/>
        <end position="210"/>
    </location>
</feature>
<evidence type="ECO:0000313" key="2">
    <source>
        <dbReference type="EMBL" id="KAK3537393.1"/>
    </source>
</evidence>
<protein>
    <submittedName>
        <fullName evidence="2">Uncharacterized protein</fullName>
    </submittedName>
</protein>
<proteinExistence type="predicted"/>
<sequence>MTLLCLRRAKREQLEEEGLSIITSTIVSRRISKYELALYCRRRTHGVETTVRTIEHLLQEMRGEKGRDLMGVPLLDTMKMEKIWHIQKRHVKCIQDVSEVSLYTETGTTTKGGIVLTRKQSKPTEFSAVSPGRTMQVEPGPGSSFLNQQALLSPHIFWGYGELIGVDYLLAQTGQPLQRVDPDADETDQLLEEVNVDDKEDEGFEEDLNEDPTGRPHNRYSQN</sequence>
<dbReference type="EMBL" id="JAUCMX010000008">
    <property type="protein sequence ID" value="KAK3537393.1"/>
    <property type="molecule type" value="Genomic_DNA"/>
</dbReference>